<feature type="chain" id="PRO_5028173376" evidence="1">
    <location>
        <begin position="28"/>
        <end position="273"/>
    </location>
</feature>
<dbReference type="InterPro" id="IPR022742">
    <property type="entry name" value="Hydrolase_4"/>
</dbReference>
<dbReference type="InterPro" id="IPR029058">
    <property type="entry name" value="AB_hydrolase_fold"/>
</dbReference>
<dbReference type="PANTHER" id="PTHR43265:SF1">
    <property type="entry name" value="ESTERASE ESTD"/>
    <property type="match status" value="1"/>
</dbReference>
<evidence type="ECO:0000313" key="3">
    <source>
        <dbReference type="EMBL" id="HGS20600.1"/>
    </source>
</evidence>
<comment type="caution">
    <text evidence="3">The sequence shown here is derived from an EMBL/GenBank/DDBJ whole genome shotgun (WGS) entry which is preliminary data.</text>
</comment>
<feature type="signal peptide" evidence="1">
    <location>
        <begin position="1"/>
        <end position="27"/>
    </location>
</feature>
<evidence type="ECO:0000256" key="1">
    <source>
        <dbReference type="SAM" id="SignalP"/>
    </source>
</evidence>
<feature type="domain" description="Serine aminopeptidase S33" evidence="2">
    <location>
        <begin position="81"/>
        <end position="190"/>
    </location>
</feature>
<dbReference type="EMBL" id="DSYK01000098">
    <property type="protein sequence ID" value="HGS20600.1"/>
    <property type="molecule type" value="Genomic_DNA"/>
</dbReference>
<dbReference type="InterPro" id="IPR053145">
    <property type="entry name" value="AB_hydrolase_Est10"/>
</dbReference>
<accession>A0A7C4PI07</accession>
<gene>
    <name evidence="3" type="ORF">ENT37_01885</name>
</gene>
<dbReference type="Gene3D" id="3.40.50.1820">
    <property type="entry name" value="alpha/beta hydrolase"/>
    <property type="match status" value="1"/>
</dbReference>
<proteinExistence type="predicted"/>
<dbReference type="AlphaFoldDB" id="A0A7C4PI07"/>
<organism evidence="3">
    <name type="scientific">Anaerolinea thermolimosa</name>
    <dbReference type="NCBI Taxonomy" id="229919"/>
    <lineage>
        <taxon>Bacteria</taxon>
        <taxon>Bacillati</taxon>
        <taxon>Chloroflexota</taxon>
        <taxon>Anaerolineae</taxon>
        <taxon>Anaerolineales</taxon>
        <taxon>Anaerolineaceae</taxon>
        <taxon>Anaerolinea</taxon>
    </lineage>
</organism>
<sequence length="273" mass="30029">MFFGQGKRVKRGLALALVCLGMTGLLACAPKQNERAAGGAPFLLIPFESRVREVRFRSADGTALAGQLDLPPGIERPPLVIILHHSGPVDRDAYQYLAALLVPEGYAVFRFDKRGNGESGGTYGCCEEEDALAAYQAAVTQEGFDPERVFIVAQSVGTQIVARRFQEFQSIHPVRGVVLLSSLLEGKEILPIESPLFILVSDHEPNVRTLTEDAVAAYRQKVGEGAEYFIAPNTEHTLFDVSQGPIDWSDPRWPLRFSAEAAQNLLQWLEAHR</sequence>
<dbReference type="PROSITE" id="PS51257">
    <property type="entry name" value="PROKAR_LIPOPROTEIN"/>
    <property type="match status" value="1"/>
</dbReference>
<dbReference type="SUPFAM" id="SSF53474">
    <property type="entry name" value="alpha/beta-Hydrolases"/>
    <property type="match status" value="1"/>
</dbReference>
<protein>
    <submittedName>
        <fullName evidence="3">Alpha/beta fold hydrolase</fullName>
    </submittedName>
</protein>
<dbReference type="GO" id="GO:0052689">
    <property type="term" value="F:carboxylic ester hydrolase activity"/>
    <property type="evidence" value="ECO:0007669"/>
    <property type="project" value="TreeGrafter"/>
</dbReference>
<evidence type="ECO:0000259" key="2">
    <source>
        <dbReference type="Pfam" id="PF12146"/>
    </source>
</evidence>
<dbReference type="PANTHER" id="PTHR43265">
    <property type="entry name" value="ESTERASE ESTD"/>
    <property type="match status" value="1"/>
</dbReference>
<reference evidence="3" key="1">
    <citation type="journal article" date="2020" name="mSystems">
        <title>Genome- and Community-Level Interaction Insights into Carbon Utilization and Element Cycling Functions of Hydrothermarchaeota in Hydrothermal Sediment.</title>
        <authorList>
            <person name="Zhou Z."/>
            <person name="Liu Y."/>
            <person name="Xu W."/>
            <person name="Pan J."/>
            <person name="Luo Z.H."/>
            <person name="Li M."/>
        </authorList>
    </citation>
    <scope>NUCLEOTIDE SEQUENCE [LARGE SCALE GENOMIC DNA]</scope>
    <source>
        <strain evidence="3">SpSt-573</strain>
    </source>
</reference>
<name>A0A7C4PI07_9CHLR</name>
<keyword evidence="1" id="KW-0732">Signal</keyword>
<dbReference type="Pfam" id="PF12146">
    <property type="entry name" value="Hydrolase_4"/>
    <property type="match status" value="1"/>
</dbReference>
<keyword evidence="3" id="KW-0378">Hydrolase</keyword>